<keyword evidence="2" id="KW-1185">Reference proteome</keyword>
<name>A0A0B2VEL5_TOXCA</name>
<protein>
    <submittedName>
        <fullName evidence="1">Uncharacterized protein</fullName>
    </submittedName>
</protein>
<proteinExistence type="predicted"/>
<evidence type="ECO:0000313" key="1">
    <source>
        <dbReference type="EMBL" id="KHN79894.1"/>
    </source>
</evidence>
<dbReference type="OrthoDB" id="5875361at2759"/>
<evidence type="ECO:0000313" key="2">
    <source>
        <dbReference type="Proteomes" id="UP000031036"/>
    </source>
</evidence>
<dbReference type="AlphaFoldDB" id="A0A0B2VEL5"/>
<sequence>MDSDAYFCNDPSVLNDCDLCVLADHRLVYLQLVIRMSIRPRVRSLLADNVMARYKRCVCERH</sequence>
<organism evidence="1 2">
    <name type="scientific">Toxocara canis</name>
    <name type="common">Canine roundworm</name>
    <dbReference type="NCBI Taxonomy" id="6265"/>
    <lineage>
        <taxon>Eukaryota</taxon>
        <taxon>Metazoa</taxon>
        <taxon>Ecdysozoa</taxon>
        <taxon>Nematoda</taxon>
        <taxon>Chromadorea</taxon>
        <taxon>Rhabditida</taxon>
        <taxon>Spirurina</taxon>
        <taxon>Ascaridomorpha</taxon>
        <taxon>Ascaridoidea</taxon>
        <taxon>Toxocaridae</taxon>
        <taxon>Toxocara</taxon>
    </lineage>
</organism>
<reference evidence="1 2" key="1">
    <citation type="submission" date="2014-11" db="EMBL/GenBank/DDBJ databases">
        <title>Genetic blueprint of the zoonotic pathogen Toxocara canis.</title>
        <authorList>
            <person name="Zhu X.-Q."/>
            <person name="Korhonen P.K."/>
            <person name="Cai H."/>
            <person name="Young N.D."/>
            <person name="Nejsum P."/>
            <person name="von Samson-Himmelstjerna G."/>
            <person name="Boag P.R."/>
            <person name="Tan P."/>
            <person name="Li Q."/>
            <person name="Min J."/>
            <person name="Yang Y."/>
            <person name="Wang X."/>
            <person name="Fang X."/>
            <person name="Hall R.S."/>
            <person name="Hofmann A."/>
            <person name="Sternberg P.W."/>
            <person name="Jex A.R."/>
            <person name="Gasser R.B."/>
        </authorList>
    </citation>
    <scope>NUCLEOTIDE SEQUENCE [LARGE SCALE GENOMIC DNA]</scope>
    <source>
        <strain evidence="1">PN_DK_2014</strain>
    </source>
</reference>
<accession>A0A0B2VEL5</accession>
<dbReference type="EMBL" id="JPKZ01001809">
    <property type="protein sequence ID" value="KHN79894.1"/>
    <property type="molecule type" value="Genomic_DNA"/>
</dbReference>
<gene>
    <name evidence="1" type="ORF">Tcan_05214</name>
</gene>
<comment type="caution">
    <text evidence="1">The sequence shown here is derived from an EMBL/GenBank/DDBJ whole genome shotgun (WGS) entry which is preliminary data.</text>
</comment>
<dbReference type="Proteomes" id="UP000031036">
    <property type="component" value="Unassembled WGS sequence"/>
</dbReference>